<proteinExistence type="predicted"/>
<dbReference type="Proteomes" id="UP000807504">
    <property type="component" value="Unassembled WGS sequence"/>
</dbReference>
<feature type="region of interest" description="Disordered" evidence="1">
    <location>
        <begin position="84"/>
        <end position="104"/>
    </location>
</feature>
<dbReference type="EMBL" id="JABXBU010001047">
    <property type="protein sequence ID" value="KAF8784089.1"/>
    <property type="molecule type" value="Genomic_DNA"/>
</dbReference>
<gene>
    <name evidence="2" type="ORF">HNY73_011684</name>
</gene>
<accession>A0A8T0F3V1</accession>
<protein>
    <submittedName>
        <fullName evidence="2">Uncharacterized protein</fullName>
    </submittedName>
</protein>
<evidence type="ECO:0000256" key="1">
    <source>
        <dbReference type="SAM" id="MobiDB-lite"/>
    </source>
</evidence>
<organism evidence="2 3">
    <name type="scientific">Argiope bruennichi</name>
    <name type="common">Wasp spider</name>
    <name type="synonym">Aranea bruennichi</name>
    <dbReference type="NCBI Taxonomy" id="94029"/>
    <lineage>
        <taxon>Eukaryota</taxon>
        <taxon>Metazoa</taxon>
        <taxon>Ecdysozoa</taxon>
        <taxon>Arthropoda</taxon>
        <taxon>Chelicerata</taxon>
        <taxon>Arachnida</taxon>
        <taxon>Araneae</taxon>
        <taxon>Araneomorphae</taxon>
        <taxon>Entelegynae</taxon>
        <taxon>Araneoidea</taxon>
        <taxon>Araneidae</taxon>
        <taxon>Argiope</taxon>
    </lineage>
</organism>
<sequence>MVSVLYGVGSDDASGIEGGILLLRRLRFGRGGFSVFPGPLPNSSASCERHRPRAGTRTSRQPILKGIAWFSALCPAQIFSMPPHRPRRLSRRGSRDEDYRTSVGFARGIPTQKARID</sequence>
<name>A0A8T0F3V1_ARGBR</name>
<keyword evidence="3" id="KW-1185">Reference proteome</keyword>
<comment type="caution">
    <text evidence="2">The sequence shown here is derived from an EMBL/GenBank/DDBJ whole genome shotgun (WGS) entry which is preliminary data.</text>
</comment>
<evidence type="ECO:0000313" key="3">
    <source>
        <dbReference type="Proteomes" id="UP000807504"/>
    </source>
</evidence>
<evidence type="ECO:0000313" key="2">
    <source>
        <dbReference type="EMBL" id="KAF8784089.1"/>
    </source>
</evidence>
<reference evidence="2" key="2">
    <citation type="submission" date="2020-06" db="EMBL/GenBank/DDBJ databases">
        <authorList>
            <person name="Sheffer M."/>
        </authorList>
    </citation>
    <scope>NUCLEOTIDE SEQUENCE</scope>
</reference>
<dbReference type="AlphaFoldDB" id="A0A8T0F3V1"/>
<reference evidence="2" key="1">
    <citation type="journal article" date="2020" name="bioRxiv">
        <title>Chromosome-level reference genome of the European wasp spider Argiope bruennichi: a resource for studies on range expansion and evolutionary adaptation.</title>
        <authorList>
            <person name="Sheffer M.M."/>
            <person name="Hoppe A."/>
            <person name="Krehenwinkel H."/>
            <person name="Uhl G."/>
            <person name="Kuss A.W."/>
            <person name="Jensen L."/>
            <person name="Jensen C."/>
            <person name="Gillespie R.G."/>
            <person name="Hoff K.J."/>
            <person name="Prost S."/>
        </authorList>
    </citation>
    <scope>NUCLEOTIDE SEQUENCE</scope>
</reference>